<evidence type="ECO:0000313" key="4">
    <source>
        <dbReference type="Proteomes" id="UP000185696"/>
    </source>
</evidence>
<gene>
    <name evidence="3" type="ORF">BLA60_28425</name>
</gene>
<evidence type="ECO:0008006" key="5">
    <source>
        <dbReference type="Google" id="ProtNLM"/>
    </source>
</evidence>
<feature type="region of interest" description="Disordered" evidence="1">
    <location>
        <begin position="62"/>
        <end position="90"/>
    </location>
</feature>
<sequence>MAVGSRVAGVLPLAGASLAAVALAGVAVYTVGQASCADPGRYVQHDNGQVELVDSCVDPAQLPTEHHYDRNTPEPAEPAVNEMTDRITAP</sequence>
<comment type="caution">
    <text evidence="3">The sequence shown here is derived from an EMBL/GenBank/DDBJ whole genome shotgun (WGS) entry which is preliminary data.</text>
</comment>
<dbReference type="EMBL" id="MSIF01000017">
    <property type="protein sequence ID" value="OLF07140.1"/>
    <property type="molecule type" value="Genomic_DNA"/>
</dbReference>
<proteinExistence type="predicted"/>
<keyword evidence="2" id="KW-0732">Signal</keyword>
<dbReference type="Proteomes" id="UP000185696">
    <property type="component" value="Unassembled WGS sequence"/>
</dbReference>
<dbReference type="AlphaFoldDB" id="A0A7Z0WKI4"/>
<keyword evidence="4" id="KW-1185">Reference proteome</keyword>
<accession>A0A7Z0WKI4</accession>
<evidence type="ECO:0000256" key="2">
    <source>
        <dbReference type="SAM" id="SignalP"/>
    </source>
</evidence>
<protein>
    <recommendedName>
        <fullName evidence="5">Secreted protein</fullName>
    </recommendedName>
</protein>
<feature type="chain" id="PRO_5038340329" description="Secreted protein" evidence="2">
    <location>
        <begin position="20"/>
        <end position="90"/>
    </location>
</feature>
<feature type="signal peptide" evidence="2">
    <location>
        <begin position="1"/>
        <end position="19"/>
    </location>
</feature>
<name>A0A7Z0WKI4_9PSEU</name>
<evidence type="ECO:0000313" key="3">
    <source>
        <dbReference type="EMBL" id="OLF07140.1"/>
    </source>
</evidence>
<reference evidence="3 4" key="1">
    <citation type="submission" date="2016-12" db="EMBL/GenBank/DDBJ databases">
        <title>The draft genome sequence of Actinophytocola xinjiangensis.</title>
        <authorList>
            <person name="Wang W."/>
            <person name="Yuan L."/>
        </authorList>
    </citation>
    <scope>NUCLEOTIDE SEQUENCE [LARGE SCALE GENOMIC DNA]</scope>
    <source>
        <strain evidence="3 4">CGMCC 4.4663</strain>
    </source>
</reference>
<organism evidence="3 4">
    <name type="scientific">Actinophytocola xinjiangensis</name>
    <dbReference type="NCBI Taxonomy" id="485602"/>
    <lineage>
        <taxon>Bacteria</taxon>
        <taxon>Bacillati</taxon>
        <taxon>Actinomycetota</taxon>
        <taxon>Actinomycetes</taxon>
        <taxon>Pseudonocardiales</taxon>
        <taxon>Pseudonocardiaceae</taxon>
    </lineage>
</organism>
<evidence type="ECO:0000256" key="1">
    <source>
        <dbReference type="SAM" id="MobiDB-lite"/>
    </source>
</evidence>
<dbReference type="OrthoDB" id="3696488at2"/>